<protein>
    <submittedName>
        <fullName evidence="1">Uncharacterized conserved protein, DUF924 family</fullName>
    </submittedName>
</protein>
<dbReference type="RefSeq" id="WP_342024714.1">
    <property type="nucleotide sequence ID" value="NZ_FNPX01000009.1"/>
</dbReference>
<dbReference type="Gene3D" id="1.25.40.10">
    <property type="entry name" value="Tetratricopeptide repeat domain"/>
    <property type="match status" value="1"/>
</dbReference>
<reference evidence="2" key="1">
    <citation type="submission" date="2016-10" db="EMBL/GenBank/DDBJ databases">
        <authorList>
            <person name="Varghese N."/>
            <person name="Submissions S."/>
        </authorList>
    </citation>
    <scope>NUCLEOTIDE SEQUENCE [LARGE SCALE GENOMIC DNA]</scope>
    <source>
        <strain evidence="2">DSM 100420</strain>
    </source>
</reference>
<dbReference type="AlphaFoldDB" id="A0A1H3RRK4"/>
<keyword evidence="2" id="KW-1185">Reference proteome</keyword>
<dbReference type="Gene3D" id="1.20.58.320">
    <property type="entry name" value="TPR-like"/>
    <property type="match status" value="1"/>
</dbReference>
<dbReference type="Proteomes" id="UP000198914">
    <property type="component" value="Unassembled WGS sequence"/>
</dbReference>
<name>A0A1H3RRK4_9RHOB</name>
<dbReference type="SUPFAM" id="SSF48452">
    <property type="entry name" value="TPR-like"/>
    <property type="match status" value="1"/>
</dbReference>
<dbReference type="InterPro" id="IPR010323">
    <property type="entry name" value="DUF924"/>
</dbReference>
<evidence type="ECO:0000313" key="2">
    <source>
        <dbReference type="Proteomes" id="UP000198914"/>
    </source>
</evidence>
<evidence type="ECO:0000313" key="1">
    <source>
        <dbReference type="EMBL" id="SDZ28336.1"/>
    </source>
</evidence>
<sequence length="191" mass="22152">MTLRTADEVNRFWFSELTPADWYKKDDALDDQMRDRFFETWEAAEHLHGSWGATARGSLALLILTDQMSRNMMRGHARAFSTDWLARAVTKSAIRRGFDLKIEGSARQFFYLPLEHSEVMQDQEQAVRLIMMRMDAPLMLLHARAHREIIRQFGRFPFRNEVLGRKTSAAERAFLDAGAYGAVLRKLQAEV</sequence>
<dbReference type="STRING" id="1244108.SAMN05444004_10996"/>
<organism evidence="1 2">
    <name type="scientific">Jannaschia faecimaris</name>
    <dbReference type="NCBI Taxonomy" id="1244108"/>
    <lineage>
        <taxon>Bacteria</taxon>
        <taxon>Pseudomonadati</taxon>
        <taxon>Pseudomonadota</taxon>
        <taxon>Alphaproteobacteria</taxon>
        <taxon>Rhodobacterales</taxon>
        <taxon>Roseobacteraceae</taxon>
        <taxon>Jannaschia</taxon>
    </lineage>
</organism>
<accession>A0A1H3RRK4</accession>
<gene>
    <name evidence="1" type="ORF">SAMN05444004_10996</name>
</gene>
<dbReference type="EMBL" id="FNPX01000009">
    <property type="protein sequence ID" value="SDZ28336.1"/>
    <property type="molecule type" value="Genomic_DNA"/>
</dbReference>
<dbReference type="Pfam" id="PF06041">
    <property type="entry name" value="DUF924"/>
    <property type="match status" value="1"/>
</dbReference>
<proteinExistence type="predicted"/>
<dbReference type="InterPro" id="IPR011990">
    <property type="entry name" value="TPR-like_helical_dom_sf"/>
</dbReference>